<name>A0ABS6I5Z6_9MICC</name>
<evidence type="ECO:0000256" key="1">
    <source>
        <dbReference type="ARBA" id="ARBA00022679"/>
    </source>
</evidence>
<dbReference type="InterPro" id="IPR018484">
    <property type="entry name" value="FGGY_N"/>
</dbReference>
<protein>
    <submittedName>
        <fullName evidence="7">Glycerol kinase</fullName>
    </submittedName>
</protein>
<dbReference type="InterPro" id="IPR018485">
    <property type="entry name" value="FGGY_C"/>
</dbReference>
<dbReference type="PIRSF" id="PIRSF000538">
    <property type="entry name" value="GlpK"/>
    <property type="match status" value="1"/>
</dbReference>
<dbReference type="PANTHER" id="PTHR10196:SF69">
    <property type="entry name" value="GLYCEROL KINASE"/>
    <property type="match status" value="1"/>
</dbReference>
<evidence type="ECO:0000259" key="6">
    <source>
        <dbReference type="Pfam" id="PF02782"/>
    </source>
</evidence>
<organism evidence="7 8">
    <name type="scientific">Paenarthrobacter aromaticivorans</name>
    <dbReference type="NCBI Taxonomy" id="2849150"/>
    <lineage>
        <taxon>Bacteria</taxon>
        <taxon>Bacillati</taxon>
        <taxon>Actinomycetota</taxon>
        <taxon>Actinomycetes</taxon>
        <taxon>Micrococcales</taxon>
        <taxon>Micrococcaceae</taxon>
        <taxon>Paenarthrobacter</taxon>
    </lineage>
</organism>
<evidence type="ECO:0000256" key="2">
    <source>
        <dbReference type="ARBA" id="ARBA00022741"/>
    </source>
</evidence>
<feature type="domain" description="Carbohydrate kinase FGGY N-terminal" evidence="5">
    <location>
        <begin position="6"/>
        <end position="250"/>
    </location>
</feature>
<dbReference type="RefSeq" id="WP_216924551.1">
    <property type="nucleotide sequence ID" value="NZ_JAHOPC010000004.1"/>
</dbReference>
<accession>A0ABS6I5Z6</accession>
<gene>
    <name evidence="7" type="ORF">KSW38_09540</name>
</gene>
<keyword evidence="3 7" id="KW-0418">Kinase</keyword>
<evidence type="ECO:0000313" key="7">
    <source>
        <dbReference type="EMBL" id="MBU8866529.1"/>
    </source>
</evidence>
<dbReference type="EMBL" id="JAHOPC010000004">
    <property type="protein sequence ID" value="MBU8866529.1"/>
    <property type="molecule type" value="Genomic_DNA"/>
</dbReference>
<keyword evidence="4" id="KW-0067">ATP-binding</keyword>
<keyword evidence="2" id="KW-0547">Nucleotide-binding</keyword>
<feature type="domain" description="Carbohydrate kinase FGGY C-terminal" evidence="6">
    <location>
        <begin position="259"/>
        <end position="450"/>
    </location>
</feature>
<dbReference type="GO" id="GO:0016301">
    <property type="term" value="F:kinase activity"/>
    <property type="evidence" value="ECO:0007669"/>
    <property type="project" value="UniProtKB-KW"/>
</dbReference>
<reference evidence="7 8" key="1">
    <citation type="submission" date="2021-06" db="EMBL/GenBank/DDBJ databases">
        <authorList>
            <person name="Jeong J.W."/>
        </authorList>
    </citation>
    <scope>NUCLEOTIDE SEQUENCE [LARGE SCALE GENOMIC DNA]</scope>
    <source>
        <strain evidence="7 8">MMS21-TAE1-1</strain>
    </source>
</reference>
<dbReference type="InterPro" id="IPR000577">
    <property type="entry name" value="Carb_kinase_FGGY"/>
</dbReference>
<dbReference type="Pfam" id="PF02782">
    <property type="entry name" value="FGGY_C"/>
    <property type="match status" value="1"/>
</dbReference>
<dbReference type="PANTHER" id="PTHR10196">
    <property type="entry name" value="SUGAR KINASE"/>
    <property type="match status" value="1"/>
</dbReference>
<dbReference type="Pfam" id="PF00370">
    <property type="entry name" value="FGGY_N"/>
    <property type="match status" value="1"/>
</dbReference>
<evidence type="ECO:0000256" key="3">
    <source>
        <dbReference type="ARBA" id="ARBA00022777"/>
    </source>
</evidence>
<evidence type="ECO:0000256" key="4">
    <source>
        <dbReference type="ARBA" id="ARBA00022840"/>
    </source>
</evidence>
<evidence type="ECO:0000313" key="8">
    <source>
        <dbReference type="Proteomes" id="UP000824166"/>
    </source>
</evidence>
<dbReference type="Proteomes" id="UP000824166">
    <property type="component" value="Unassembled WGS sequence"/>
</dbReference>
<keyword evidence="1" id="KW-0808">Transferase</keyword>
<keyword evidence="8" id="KW-1185">Reference proteome</keyword>
<sequence>MGNSAVLAIDEGTTGTRAAWVTSDGGVHGLEYRRLSVSSPRPGVVEQDANEILDKTLDACRAVLNRAADEGVDIQGIALATQRSTAVLWDTVTGQALVPAMVWQDSRYATELAILGEEWNERLVASVGRPAGVRSPYLWAAHHLRETREVEVAFRERRLGFGTVETWLLWSLTAERSYVATTTNATSAGGYILRDHAYERDWIEALGFPSDLLPELRQDADHLGHSDSSKLGISVPVLSAMGDQHAGTVGLGCLRPGQAMCVHGTGSFVDLVTGSNMPARPGLYEGTLSLAAWRRHHETTYAVETFTATTGSALDWVCSTLGWFDSPQRISELAATVDGSNGVMFIPALTGLRMPVVEPNARASLTGFSMSSTLPEIAYAILEGIAHSVASSVEANEAVSGISVTEIAVGGGMSASDPLIQMQADLTGIPMRRLNSCDTASLRGAAFMGAADGLLWSSLTEAVECLGPGDLFEPRLTAAEQLGRRDAWNSRIASELALVRDS</sequence>
<evidence type="ECO:0000259" key="5">
    <source>
        <dbReference type="Pfam" id="PF00370"/>
    </source>
</evidence>
<proteinExistence type="predicted"/>
<comment type="caution">
    <text evidence="7">The sequence shown here is derived from an EMBL/GenBank/DDBJ whole genome shotgun (WGS) entry which is preliminary data.</text>
</comment>